<name>A0A0C9XW83_9AGAR</name>
<reference evidence="2" key="2">
    <citation type="submission" date="2015-01" db="EMBL/GenBank/DDBJ databases">
        <title>Evolutionary Origins and Diversification of the Mycorrhizal Mutualists.</title>
        <authorList>
            <consortium name="DOE Joint Genome Institute"/>
            <consortium name="Mycorrhizal Genomics Consortium"/>
            <person name="Kohler A."/>
            <person name="Kuo A."/>
            <person name="Nagy L.G."/>
            <person name="Floudas D."/>
            <person name="Copeland A."/>
            <person name="Barry K.W."/>
            <person name="Cichocki N."/>
            <person name="Veneault-Fourrey C."/>
            <person name="LaButti K."/>
            <person name="Lindquist E.A."/>
            <person name="Lipzen A."/>
            <person name="Lundell T."/>
            <person name="Morin E."/>
            <person name="Murat C."/>
            <person name="Riley R."/>
            <person name="Ohm R."/>
            <person name="Sun H."/>
            <person name="Tunlid A."/>
            <person name="Henrissat B."/>
            <person name="Grigoriev I.V."/>
            <person name="Hibbett D.S."/>
            <person name="Martin F."/>
        </authorList>
    </citation>
    <scope>NUCLEOTIDE SEQUENCE [LARGE SCALE GENOMIC DNA]</scope>
    <source>
        <strain evidence="2">LaAM-08-1</strain>
    </source>
</reference>
<evidence type="ECO:0000313" key="2">
    <source>
        <dbReference type="Proteomes" id="UP000054477"/>
    </source>
</evidence>
<keyword evidence="2" id="KW-1185">Reference proteome</keyword>
<dbReference type="OrthoDB" id="5987198at2759"/>
<accession>A0A0C9XW83</accession>
<dbReference type="EMBL" id="KN838631">
    <property type="protein sequence ID" value="KIK00188.1"/>
    <property type="molecule type" value="Genomic_DNA"/>
</dbReference>
<evidence type="ECO:0000313" key="1">
    <source>
        <dbReference type="EMBL" id="KIK00188.1"/>
    </source>
</evidence>
<dbReference type="Proteomes" id="UP000054477">
    <property type="component" value="Unassembled WGS sequence"/>
</dbReference>
<protein>
    <submittedName>
        <fullName evidence="1">Uncharacterized protein</fullName>
    </submittedName>
</protein>
<feature type="non-terminal residue" evidence="1">
    <location>
        <position position="1"/>
    </location>
</feature>
<reference evidence="1 2" key="1">
    <citation type="submission" date="2014-04" db="EMBL/GenBank/DDBJ databases">
        <authorList>
            <consortium name="DOE Joint Genome Institute"/>
            <person name="Kuo A."/>
            <person name="Kohler A."/>
            <person name="Nagy L.G."/>
            <person name="Floudas D."/>
            <person name="Copeland A."/>
            <person name="Barry K.W."/>
            <person name="Cichocki N."/>
            <person name="Veneault-Fourrey C."/>
            <person name="LaButti K."/>
            <person name="Lindquist E.A."/>
            <person name="Lipzen A."/>
            <person name="Lundell T."/>
            <person name="Morin E."/>
            <person name="Murat C."/>
            <person name="Sun H."/>
            <person name="Tunlid A."/>
            <person name="Henrissat B."/>
            <person name="Grigoriev I.V."/>
            <person name="Hibbett D.S."/>
            <person name="Martin F."/>
            <person name="Nordberg H.P."/>
            <person name="Cantor M.N."/>
            <person name="Hua S.X."/>
        </authorList>
    </citation>
    <scope>NUCLEOTIDE SEQUENCE [LARGE SCALE GENOMIC DNA]</scope>
    <source>
        <strain evidence="1 2">LaAM-08-1</strain>
    </source>
</reference>
<gene>
    <name evidence="1" type="ORF">K443DRAFT_42099</name>
</gene>
<dbReference type="AlphaFoldDB" id="A0A0C9XW83"/>
<organism evidence="1 2">
    <name type="scientific">Laccaria amethystina LaAM-08-1</name>
    <dbReference type="NCBI Taxonomy" id="1095629"/>
    <lineage>
        <taxon>Eukaryota</taxon>
        <taxon>Fungi</taxon>
        <taxon>Dikarya</taxon>
        <taxon>Basidiomycota</taxon>
        <taxon>Agaricomycotina</taxon>
        <taxon>Agaricomycetes</taxon>
        <taxon>Agaricomycetidae</taxon>
        <taxon>Agaricales</taxon>
        <taxon>Agaricineae</taxon>
        <taxon>Hydnangiaceae</taxon>
        <taxon>Laccaria</taxon>
    </lineage>
</organism>
<dbReference type="STRING" id="1095629.A0A0C9XW83"/>
<sequence length="82" mass="9995">IQDPEDGQLLQVEVFWRDQQPWLEERGYILRPRYQVDRKASWVRNKRLRYLDCEDVSLWGYEFPNVLDATRTDDGNHVMLKK</sequence>
<feature type="non-terminal residue" evidence="1">
    <location>
        <position position="82"/>
    </location>
</feature>
<proteinExistence type="predicted"/>
<dbReference type="HOGENOM" id="CLU_2564648_0_0_1"/>